<dbReference type="InterPro" id="IPR035986">
    <property type="entry name" value="PKD_dom_sf"/>
</dbReference>
<protein>
    <recommendedName>
        <fullName evidence="7">PKD domain-containing protein</fullName>
    </recommendedName>
</protein>
<dbReference type="PANTHER" id="PTHR46127">
    <property type="entry name" value="CILIA- AND FLAGELLA-ASSOCIATED PROTEIN 65"/>
    <property type="match status" value="1"/>
</dbReference>
<keyword evidence="6" id="KW-0732">Signal</keyword>
<evidence type="ECO:0000256" key="4">
    <source>
        <dbReference type="ARBA" id="ARBA00023069"/>
    </source>
</evidence>
<evidence type="ECO:0000313" key="8">
    <source>
        <dbReference type="EMBL" id="OGG51721.1"/>
    </source>
</evidence>
<reference evidence="8 9" key="1">
    <citation type="journal article" date="2016" name="Nat. Commun.">
        <title>Thousands of microbial genomes shed light on interconnected biogeochemical processes in an aquifer system.</title>
        <authorList>
            <person name="Anantharaman K."/>
            <person name="Brown C.T."/>
            <person name="Hug L.A."/>
            <person name="Sharon I."/>
            <person name="Castelle C.J."/>
            <person name="Probst A.J."/>
            <person name="Thomas B.C."/>
            <person name="Singh A."/>
            <person name="Wilkins M.J."/>
            <person name="Karaoz U."/>
            <person name="Brodie E.L."/>
            <person name="Williams K.H."/>
            <person name="Hubbard S.S."/>
            <person name="Banfield J.F."/>
        </authorList>
    </citation>
    <scope>NUCLEOTIDE SEQUENCE [LARGE SCALE GENOMIC DNA]</scope>
    <source>
        <strain evidence="9">RIFCSPLOWO2_12_FULL_64_10</strain>
    </source>
</reference>
<feature type="domain" description="PKD" evidence="7">
    <location>
        <begin position="295"/>
        <end position="375"/>
    </location>
</feature>
<feature type="signal peptide" evidence="6">
    <location>
        <begin position="1"/>
        <end position="29"/>
    </location>
</feature>
<comment type="caution">
    <text evidence="8">The sequence shown here is derived from an EMBL/GenBank/DDBJ whole genome shotgun (WGS) entry which is preliminary data.</text>
</comment>
<dbReference type="PROSITE" id="PS00018">
    <property type="entry name" value="EF_HAND_1"/>
    <property type="match status" value="2"/>
</dbReference>
<dbReference type="GO" id="GO:0005737">
    <property type="term" value="C:cytoplasm"/>
    <property type="evidence" value="ECO:0007669"/>
    <property type="project" value="UniProtKB-SubCell"/>
</dbReference>
<dbReference type="InterPro" id="IPR053879">
    <property type="entry name" value="HYDIN_VesB_CFA65-like_Ig"/>
</dbReference>
<evidence type="ECO:0000256" key="1">
    <source>
        <dbReference type="ARBA" id="ARBA00004138"/>
    </source>
</evidence>
<keyword evidence="5" id="KW-0966">Cell projection</keyword>
<dbReference type="GO" id="GO:0000272">
    <property type="term" value="P:polysaccharide catabolic process"/>
    <property type="evidence" value="ECO:0007669"/>
    <property type="project" value="InterPro"/>
</dbReference>
<evidence type="ECO:0000259" key="7">
    <source>
        <dbReference type="PROSITE" id="PS50093"/>
    </source>
</evidence>
<dbReference type="InterPro" id="IPR013783">
    <property type="entry name" value="Ig-like_fold"/>
</dbReference>
<dbReference type="SUPFAM" id="SSF49299">
    <property type="entry name" value="PKD domain"/>
    <property type="match status" value="2"/>
</dbReference>
<dbReference type="AlphaFoldDB" id="A0A1F6CRT5"/>
<evidence type="ECO:0000256" key="5">
    <source>
        <dbReference type="ARBA" id="ARBA00023273"/>
    </source>
</evidence>
<comment type="subcellular location">
    <subcellularLocation>
        <location evidence="1">Cell projection</location>
        <location evidence="1">Cilium</location>
    </subcellularLocation>
    <subcellularLocation>
        <location evidence="2">Cytoplasm</location>
    </subcellularLocation>
</comment>
<feature type="domain" description="PKD" evidence="7">
    <location>
        <begin position="380"/>
        <end position="466"/>
    </location>
</feature>
<dbReference type="InterPro" id="IPR052614">
    <property type="entry name" value="CFAP65"/>
</dbReference>
<dbReference type="CDD" id="cd00146">
    <property type="entry name" value="PKD"/>
    <property type="match status" value="2"/>
</dbReference>
<dbReference type="InterPro" id="IPR036439">
    <property type="entry name" value="Dockerin_dom_sf"/>
</dbReference>
<dbReference type="Gene3D" id="1.10.1330.10">
    <property type="entry name" value="Dockerin domain"/>
    <property type="match status" value="1"/>
</dbReference>
<dbReference type="EMBL" id="MFKF01000173">
    <property type="protein sequence ID" value="OGG51721.1"/>
    <property type="molecule type" value="Genomic_DNA"/>
</dbReference>
<dbReference type="PANTHER" id="PTHR46127:SF1">
    <property type="entry name" value="CILIA- AND FLAGELLA-ASSOCIATED PROTEIN 65"/>
    <property type="match status" value="1"/>
</dbReference>
<sequence length="881" mass="88363">MSRSNLPQKTRLLLFALAALVLCASSAGAQQAISGSAFGSGGTLTGGGLRLIGSAGQAATGIVSGAANIHRAGLYFQVATAPALSLSTTSLSFGDVQVGQTKPLTFTVSNTGAAVLTVSGITVSGADAAQFTVSPASFTINPGAAAQTVTVTFAPTSTGAKSASLSIAHNAAGSPSSVALSGGGTAQPPPPAPAISLSVTSLTMDNTGVGSTSQKTFTISNTGNASLSITGITVSGTDAALFTVSPTSFTVNAGASQTVTVTFAPSSAGVKSAALSVAHNAAGSPSSVALSGAGSSVDFSVTNTTGRGELTVRFTLTVQNAPIRSVRWTFGDGETSVDVHPEHLYRAAGVYTVRVDVTTEGGQVLTRTKEGFITVRHLPPDVNFSASATGGRTPLAVRFTSTNAGGGVTAYAWTFGDGEAVSAAQDTITHVYRAAGTYTVGLTATGPGGADTETKTGFITVSESQSVVAVSPPALSFGGVRACQSRALTFVVRNGGNVALSVSSISASGTEASQFAVSPASLTINAGDSARVTVTFTPTVGDTLSAVLSLAHNATGSPATVRVSGVGIKPTLAHRPDSLQFGDVALGAEVGLPLTLTNAGNDTLRLDSLTVASTPGAGIAATPQRLGRLLAPRDTQVVAVSLLPRDPGGLSGRITVFSSDPANPALSIPVSGTGVSLALSMDLNAADGNQRQGTAGGVRPGRRVSVQLFIENAPQVRGFTVRVTFDPRKIAFVRESFAAGPVVPGLLGLTDLKGDYVEVGGTTLGSGTGGTGGGSGLLGTLSFEALAGFEGETRLRIPFIIWDRGAGDRQTIRADVQAALTSTGGLPSPDFDGDREVGFNDFFLFANAFGSSDVRFDLDGDGNVGFTDFFLFADAFGKRVG</sequence>
<feature type="chain" id="PRO_5009523513" description="PKD domain-containing protein" evidence="6">
    <location>
        <begin position="30"/>
        <end position="881"/>
    </location>
</feature>
<dbReference type="InterPro" id="IPR022409">
    <property type="entry name" value="PKD/Chitinase_dom"/>
</dbReference>
<dbReference type="InterPro" id="IPR000601">
    <property type="entry name" value="PKD_dom"/>
</dbReference>
<keyword evidence="4" id="KW-0969">Cilium</keyword>
<dbReference type="Pfam" id="PF18911">
    <property type="entry name" value="PKD_4"/>
    <property type="match status" value="2"/>
</dbReference>
<gene>
    <name evidence="8" type="ORF">A3F84_23525</name>
</gene>
<name>A0A1F6CRT5_HANXR</name>
<dbReference type="PROSITE" id="PS50093">
    <property type="entry name" value="PKD"/>
    <property type="match status" value="2"/>
</dbReference>
<dbReference type="InterPro" id="IPR018247">
    <property type="entry name" value="EF_Hand_1_Ca_BS"/>
</dbReference>
<dbReference type="NCBIfam" id="NF012200">
    <property type="entry name" value="choice_anch_D"/>
    <property type="match status" value="4"/>
</dbReference>
<dbReference type="SMART" id="SM00089">
    <property type="entry name" value="PKD"/>
    <property type="match status" value="2"/>
</dbReference>
<proteinExistence type="predicted"/>
<dbReference type="Proteomes" id="UP000178606">
    <property type="component" value="Unassembled WGS sequence"/>
</dbReference>
<evidence type="ECO:0000256" key="6">
    <source>
        <dbReference type="SAM" id="SignalP"/>
    </source>
</evidence>
<evidence type="ECO:0000313" key="9">
    <source>
        <dbReference type="Proteomes" id="UP000178606"/>
    </source>
</evidence>
<evidence type="ECO:0000256" key="3">
    <source>
        <dbReference type="ARBA" id="ARBA00022490"/>
    </source>
</evidence>
<dbReference type="Pfam" id="PF22544">
    <property type="entry name" value="HYDIN_VesB_CFA65-like_Ig"/>
    <property type="match status" value="3"/>
</dbReference>
<evidence type="ECO:0000256" key="2">
    <source>
        <dbReference type="ARBA" id="ARBA00004496"/>
    </source>
</evidence>
<dbReference type="Gene3D" id="2.60.40.10">
    <property type="entry name" value="Immunoglobulins"/>
    <property type="match status" value="6"/>
</dbReference>
<organism evidence="8 9">
    <name type="scientific">Handelsmanbacteria sp. (strain RIFCSPLOWO2_12_FULL_64_10)</name>
    <dbReference type="NCBI Taxonomy" id="1817868"/>
    <lineage>
        <taxon>Bacteria</taxon>
        <taxon>Candidatus Handelsmaniibacteriota</taxon>
    </lineage>
</organism>
<keyword evidence="3" id="KW-0963">Cytoplasm</keyword>
<accession>A0A1F6CRT5</accession>